<name>A0A5N5QS23_9AGAM</name>
<dbReference type="InterPro" id="IPR011032">
    <property type="entry name" value="GroES-like_sf"/>
</dbReference>
<dbReference type="PROSITE" id="PS00059">
    <property type="entry name" value="ADH_ZINC"/>
    <property type="match status" value="1"/>
</dbReference>
<dbReference type="AlphaFoldDB" id="A0A5N5QS23"/>
<dbReference type="GO" id="GO:0008270">
    <property type="term" value="F:zinc ion binding"/>
    <property type="evidence" value="ECO:0007669"/>
    <property type="project" value="InterPro"/>
</dbReference>
<dbReference type="PANTHER" id="PTHR42940:SF8">
    <property type="entry name" value="VACUOLAR PROTEIN SORTING-ASSOCIATED PROTEIN 11"/>
    <property type="match status" value="1"/>
</dbReference>
<dbReference type="EMBL" id="SSOP01000019">
    <property type="protein sequence ID" value="KAB5594562.1"/>
    <property type="molecule type" value="Genomic_DNA"/>
</dbReference>
<dbReference type="Pfam" id="PF00107">
    <property type="entry name" value="ADH_zinc_N"/>
    <property type="match status" value="1"/>
</dbReference>
<keyword evidence="9" id="KW-1185">Reference proteome</keyword>
<comment type="similarity">
    <text evidence="2 6">Belongs to the zinc-containing alcohol dehydrogenase family.</text>
</comment>
<evidence type="ECO:0000256" key="3">
    <source>
        <dbReference type="ARBA" id="ARBA00022723"/>
    </source>
</evidence>
<comment type="caution">
    <text evidence="8">The sequence shown here is derived from an EMBL/GenBank/DDBJ whole genome shotgun (WGS) entry which is preliminary data.</text>
</comment>
<keyword evidence="4 6" id="KW-0862">Zinc</keyword>
<sequence>MTLPKTMRGLLLEEFNKPYVYHTDLPVPTPRPGELVMQVKAASFCHTETVAIAGDYDGMKLPVVPGHENVGIVAAVGEGVTEFKPGDRVGTTTFCFSCGKCSDCQNGISNYCDSVKAAGFTADGGMAEYMRADPTWTIKLPEGLPFEKAAPLMCAGSTIYNSICRAKQPKGAVIAIVGIGGLGQLGVQYAKALGYKVVAVDTRQSILDHLGNLPRGLIPDLVINPLDGIESALQKISLQFEGARGVAATIVATDPLSAFAFATKMLAKHGTMVVVGLPKEPIPFHYTDIIFRGINVTSGTPAPKPLLQEMVNLTLDANIQVEVKVYDGLERISDLVQDYHDPNIKGKLVVRIDQ</sequence>
<dbReference type="GO" id="GO:0004022">
    <property type="term" value="F:alcohol dehydrogenase (NAD+) activity"/>
    <property type="evidence" value="ECO:0007669"/>
    <property type="project" value="TreeGrafter"/>
</dbReference>
<evidence type="ECO:0000313" key="8">
    <source>
        <dbReference type="EMBL" id="KAB5594562.1"/>
    </source>
</evidence>
<proteinExistence type="inferred from homology"/>
<dbReference type="InterPro" id="IPR013154">
    <property type="entry name" value="ADH-like_N"/>
</dbReference>
<dbReference type="InterPro" id="IPR036291">
    <property type="entry name" value="NAD(P)-bd_dom_sf"/>
</dbReference>
<keyword evidence="5" id="KW-0560">Oxidoreductase</keyword>
<protein>
    <submittedName>
        <fullName evidence="8">Alcohol dehydrogenase</fullName>
    </submittedName>
</protein>
<dbReference type="GO" id="GO:0005737">
    <property type="term" value="C:cytoplasm"/>
    <property type="evidence" value="ECO:0007669"/>
    <property type="project" value="TreeGrafter"/>
</dbReference>
<dbReference type="Gene3D" id="3.90.180.10">
    <property type="entry name" value="Medium-chain alcohol dehydrogenases, catalytic domain"/>
    <property type="match status" value="1"/>
</dbReference>
<dbReference type="InterPro" id="IPR002328">
    <property type="entry name" value="ADH_Zn_CS"/>
</dbReference>
<organism evidence="8 9">
    <name type="scientific">Ceratobasidium theobromae</name>
    <dbReference type="NCBI Taxonomy" id="1582974"/>
    <lineage>
        <taxon>Eukaryota</taxon>
        <taxon>Fungi</taxon>
        <taxon>Dikarya</taxon>
        <taxon>Basidiomycota</taxon>
        <taxon>Agaricomycotina</taxon>
        <taxon>Agaricomycetes</taxon>
        <taxon>Cantharellales</taxon>
        <taxon>Ceratobasidiaceae</taxon>
        <taxon>Ceratobasidium</taxon>
    </lineage>
</organism>
<dbReference type="SMART" id="SM00829">
    <property type="entry name" value="PKS_ER"/>
    <property type="match status" value="1"/>
</dbReference>
<dbReference type="InterPro" id="IPR020843">
    <property type="entry name" value="ER"/>
</dbReference>
<evidence type="ECO:0000256" key="4">
    <source>
        <dbReference type="ARBA" id="ARBA00022833"/>
    </source>
</evidence>
<reference evidence="8 9" key="1">
    <citation type="journal article" date="2019" name="Fungal Biol. Biotechnol.">
        <title>Draft genome sequence of fastidious pathogen Ceratobasidium theobromae, which causes vascular-streak dieback in Theobroma cacao.</title>
        <authorList>
            <person name="Ali S.S."/>
            <person name="Asman A."/>
            <person name="Shao J."/>
            <person name="Firmansyah A.P."/>
            <person name="Susilo A.W."/>
            <person name="Rosmana A."/>
            <person name="McMahon P."/>
            <person name="Junaid M."/>
            <person name="Guest D."/>
            <person name="Kheng T.Y."/>
            <person name="Meinhardt L.W."/>
            <person name="Bailey B.A."/>
        </authorList>
    </citation>
    <scope>NUCLEOTIDE SEQUENCE [LARGE SCALE GENOMIC DNA]</scope>
    <source>
        <strain evidence="8 9">CT2</strain>
    </source>
</reference>
<dbReference type="OrthoDB" id="1879366at2759"/>
<evidence type="ECO:0000256" key="2">
    <source>
        <dbReference type="ARBA" id="ARBA00008072"/>
    </source>
</evidence>
<dbReference type="PANTHER" id="PTHR42940">
    <property type="entry name" value="ALCOHOL DEHYDROGENASE 1-RELATED"/>
    <property type="match status" value="1"/>
</dbReference>
<evidence type="ECO:0000313" key="9">
    <source>
        <dbReference type="Proteomes" id="UP000383932"/>
    </source>
</evidence>
<evidence type="ECO:0000256" key="6">
    <source>
        <dbReference type="RuleBase" id="RU361277"/>
    </source>
</evidence>
<comment type="cofactor">
    <cofactor evidence="1 6">
        <name>Zn(2+)</name>
        <dbReference type="ChEBI" id="CHEBI:29105"/>
    </cofactor>
</comment>
<dbReference type="SUPFAM" id="SSF50129">
    <property type="entry name" value="GroES-like"/>
    <property type="match status" value="1"/>
</dbReference>
<evidence type="ECO:0000256" key="5">
    <source>
        <dbReference type="ARBA" id="ARBA00023002"/>
    </source>
</evidence>
<dbReference type="SUPFAM" id="SSF51735">
    <property type="entry name" value="NAD(P)-binding Rossmann-fold domains"/>
    <property type="match status" value="1"/>
</dbReference>
<evidence type="ECO:0000259" key="7">
    <source>
        <dbReference type="SMART" id="SM00829"/>
    </source>
</evidence>
<dbReference type="InterPro" id="IPR013149">
    <property type="entry name" value="ADH-like_C"/>
</dbReference>
<gene>
    <name evidence="8" type="ORF">CTheo_2045</name>
</gene>
<keyword evidence="3 6" id="KW-0479">Metal-binding</keyword>
<feature type="domain" description="Enoyl reductase (ER)" evidence="7">
    <location>
        <begin position="13"/>
        <end position="350"/>
    </location>
</feature>
<accession>A0A5N5QS23</accession>
<dbReference type="Pfam" id="PF08240">
    <property type="entry name" value="ADH_N"/>
    <property type="match status" value="1"/>
</dbReference>
<dbReference type="Gene3D" id="3.40.50.720">
    <property type="entry name" value="NAD(P)-binding Rossmann-like Domain"/>
    <property type="match status" value="1"/>
</dbReference>
<dbReference type="Proteomes" id="UP000383932">
    <property type="component" value="Unassembled WGS sequence"/>
</dbReference>
<evidence type="ECO:0000256" key="1">
    <source>
        <dbReference type="ARBA" id="ARBA00001947"/>
    </source>
</evidence>